<keyword evidence="3" id="KW-1185">Reference proteome</keyword>
<sequence length="216" mass="23614">MMSLPLMPKATAVWLIDNTGLAFEQIADFCGLHILEIQGIADGEVAMGIQGMDPVTSGELTRDEIVRCEADPKARLKTAKSDLPQPVKRTKGPRYTPVAKRQDKPDGIAWLVRHHPELKDSQIARLIGTTKTTIQAVRERTHWNSPNIRPRDPVLLGLCGQVDLNAAVEKARKAAEKAGITLPKPEIEPEAPPPMASEPSDNPFSLENFGLPKSGH</sequence>
<comment type="caution">
    <text evidence="2">The sequence shown here is derived from an EMBL/GenBank/DDBJ whole genome shotgun (WGS) entry which is preliminary data.</text>
</comment>
<accession>A0A967F017</accession>
<feature type="region of interest" description="Disordered" evidence="1">
    <location>
        <begin position="175"/>
        <end position="216"/>
    </location>
</feature>
<dbReference type="InterPro" id="IPR010421">
    <property type="entry name" value="TrcR"/>
</dbReference>
<proteinExistence type="predicted"/>
<organism evidence="2 3">
    <name type="scientific">Pelagibius litoralis</name>
    <dbReference type="NCBI Taxonomy" id="374515"/>
    <lineage>
        <taxon>Bacteria</taxon>
        <taxon>Pseudomonadati</taxon>
        <taxon>Pseudomonadota</taxon>
        <taxon>Alphaproteobacteria</taxon>
        <taxon>Rhodospirillales</taxon>
        <taxon>Rhodovibrionaceae</taxon>
        <taxon>Pelagibius</taxon>
    </lineage>
</organism>
<protein>
    <submittedName>
        <fullName evidence="2">DUF1013 domain-containing protein</fullName>
    </submittedName>
</protein>
<evidence type="ECO:0000256" key="1">
    <source>
        <dbReference type="SAM" id="MobiDB-lite"/>
    </source>
</evidence>
<dbReference type="AlphaFoldDB" id="A0A967F017"/>
<dbReference type="Proteomes" id="UP000761264">
    <property type="component" value="Unassembled WGS sequence"/>
</dbReference>
<reference evidence="2" key="1">
    <citation type="submission" date="2020-03" db="EMBL/GenBank/DDBJ databases">
        <title>Genome of Pelagibius litoralis DSM 21314T.</title>
        <authorList>
            <person name="Wang G."/>
        </authorList>
    </citation>
    <scope>NUCLEOTIDE SEQUENCE</scope>
    <source>
        <strain evidence="2">DSM 21314</strain>
    </source>
</reference>
<gene>
    <name evidence="2" type="ORF">HBA54_18315</name>
</gene>
<dbReference type="Pfam" id="PF06242">
    <property type="entry name" value="TrcR"/>
    <property type="match status" value="1"/>
</dbReference>
<evidence type="ECO:0000313" key="2">
    <source>
        <dbReference type="EMBL" id="NIA70554.1"/>
    </source>
</evidence>
<evidence type="ECO:0000313" key="3">
    <source>
        <dbReference type="Proteomes" id="UP000761264"/>
    </source>
</evidence>
<dbReference type="EMBL" id="JAAQPH010000014">
    <property type="protein sequence ID" value="NIA70554.1"/>
    <property type="molecule type" value="Genomic_DNA"/>
</dbReference>
<name>A0A967F017_9PROT</name>